<evidence type="ECO:0000256" key="5">
    <source>
        <dbReference type="ARBA" id="ARBA00013187"/>
    </source>
</evidence>
<evidence type="ECO:0000313" key="15">
    <source>
        <dbReference type="Proteomes" id="UP000262583"/>
    </source>
</evidence>
<dbReference type="PANTHER" id="PTHR13693">
    <property type="entry name" value="CLASS II AMINOTRANSFERASE/8-AMINO-7-OXONONANOATE SYNTHASE"/>
    <property type="match status" value="1"/>
</dbReference>
<gene>
    <name evidence="14" type="ORF">BRCON_2399</name>
</gene>
<dbReference type="InterPro" id="IPR050087">
    <property type="entry name" value="AON_synthase_class-II"/>
</dbReference>
<evidence type="ECO:0000256" key="8">
    <source>
        <dbReference type="ARBA" id="ARBA00022898"/>
    </source>
</evidence>
<dbReference type="EC" id="2.3.1.47" evidence="5"/>
<feature type="domain" description="Aminotransferase class I/classII large" evidence="13">
    <location>
        <begin position="55"/>
        <end position="405"/>
    </location>
</feature>
<evidence type="ECO:0000259" key="13">
    <source>
        <dbReference type="Pfam" id="PF00155"/>
    </source>
</evidence>
<evidence type="ECO:0000256" key="10">
    <source>
        <dbReference type="ARBA" id="ARBA00033381"/>
    </source>
</evidence>
<dbReference type="PANTHER" id="PTHR13693:SF100">
    <property type="entry name" value="8-AMINO-7-OXONONANOATE SYNTHASE"/>
    <property type="match status" value="1"/>
</dbReference>
<dbReference type="InterPro" id="IPR015422">
    <property type="entry name" value="PyrdxlP-dep_Trfase_small"/>
</dbReference>
<dbReference type="CDD" id="cd06454">
    <property type="entry name" value="KBL_like"/>
    <property type="match status" value="1"/>
</dbReference>
<evidence type="ECO:0000256" key="3">
    <source>
        <dbReference type="ARBA" id="ARBA00010008"/>
    </source>
</evidence>
<keyword evidence="8 12" id="KW-0663">Pyridoxal phosphate</keyword>
<dbReference type="GO" id="GO:0008710">
    <property type="term" value="F:8-amino-7-oxononanoate synthase activity"/>
    <property type="evidence" value="ECO:0007669"/>
    <property type="project" value="UniProtKB-EC"/>
</dbReference>
<evidence type="ECO:0000313" key="14">
    <source>
        <dbReference type="EMBL" id="AXA37169.1"/>
    </source>
</evidence>
<accession>A0A2Z4Y8I8</accession>
<dbReference type="InterPro" id="IPR015421">
    <property type="entry name" value="PyrdxlP-dep_Trfase_major"/>
</dbReference>
<dbReference type="EMBL" id="CP030759">
    <property type="protein sequence ID" value="AXA37169.1"/>
    <property type="molecule type" value="Genomic_DNA"/>
</dbReference>
<dbReference type="Proteomes" id="UP000262583">
    <property type="component" value="Chromosome"/>
</dbReference>
<evidence type="ECO:0000256" key="12">
    <source>
        <dbReference type="RuleBase" id="RU003693"/>
    </source>
</evidence>
<dbReference type="SUPFAM" id="SSF53383">
    <property type="entry name" value="PLP-dependent transferases"/>
    <property type="match status" value="1"/>
</dbReference>
<dbReference type="Pfam" id="PF00155">
    <property type="entry name" value="Aminotran_1_2"/>
    <property type="match status" value="1"/>
</dbReference>
<dbReference type="PROSITE" id="PS00599">
    <property type="entry name" value="AA_TRANSFER_CLASS_2"/>
    <property type="match status" value="1"/>
</dbReference>
<organism evidence="14 15">
    <name type="scientific">Sumerlaea chitinivorans</name>
    <dbReference type="NCBI Taxonomy" id="2250252"/>
    <lineage>
        <taxon>Bacteria</taxon>
        <taxon>Candidatus Sumerlaeota</taxon>
        <taxon>Candidatus Sumerlaeia</taxon>
        <taxon>Candidatus Sumerlaeales</taxon>
        <taxon>Candidatus Sumerlaeaceae</taxon>
        <taxon>Candidatus Sumerlaea</taxon>
    </lineage>
</organism>
<dbReference type="InterPro" id="IPR015424">
    <property type="entry name" value="PyrdxlP-dep_Trfase"/>
</dbReference>
<dbReference type="AlphaFoldDB" id="A0A2Z4Y8I8"/>
<keyword evidence="6" id="KW-0808">Transferase</keyword>
<evidence type="ECO:0000256" key="11">
    <source>
        <dbReference type="ARBA" id="ARBA00047715"/>
    </source>
</evidence>
<dbReference type="GO" id="GO:0009102">
    <property type="term" value="P:biotin biosynthetic process"/>
    <property type="evidence" value="ECO:0007669"/>
    <property type="project" value="UniProtKB-KW"/>
</dbReference>
<dbReference type="GO" id="GO:0030170">
    <property type="term" value="F:pyridoxal phosphate binding"/>
    <property type="evidence" value="ECO:0007669"/>
    <property type="project" value="InterPro"/>
</dbReference>
<dbReference type="InterPro" id="IPR001917">
    <property type="entry name" value="Aminotrans_II_pyridoxalP_BS"/>
</dbReference>
<dbReference type="InterPro" id="IPR004839">
    <property type="entry name" value="Aminotransferase_I/II_large"/>
</dbReference>
<name>A0A2Z4Y8I8_SUMC1</name>
<dbReference type="Gene3D" id="3.90.1150.10">
    <property type="entry name" value="Aspartate Aminotransferase, domain 1"/>
    <property type="match status" value="1"/>
</dbReference>
<proteinExistence type="inferred from homology"/>
<comment type="pathway">
    <text evidence="2">Cofactor biosynthesis; biotin biosynthesis.</text>
</comment>
<comment type="subunit">
    <text evidence="4">Homodimer.</text>
</comment>
<evidence type="ECO:0000256" key="9">
    <source>
        <dbReference type="ARBA" id="ARBA00032610"/>
    </source>
</evidence>
<evidence type="ECO:0000256" key="7">
    <source>
        <dbReference type="ARBA" id="ARBA00022756"/>
    </source>
</evidence>
<dbReference type="Gene3D" id="3.40.640.10">
    <property type="entry name" value="Type I PLP-dependent aspartate aminotransferase-like (Major domain)"/>
    <property type="match status" value="1"/>
</dbReference>
<evidence type="ECO:0000256" key="6">
    <source>
        <dbReference type="ARBA" id="ARBA00022679"/>
    </source>
</evidence>
<sequence length="419" mass="44781">MNGKKGEQSSHAVNEWWVDATQQLEAISAHNLKRSLWPSGLAVGNRIQRGGRVLWNFSSNNYLDLATHPTVVTRAREALERYGAGAGGSRLITGSLDLHETLEARLATFKGTEAALVFSSGYLANLGVIGALSWRADGSRVPIFFDRLAHASVVDAVMLSRAPWRTFPHNDVEALERHLKRVVGNSVARQKPSAVVVTEGVFSMDGDVAPLTELQEICERWGALLVVDDAHGTGVVGPNGAGVVQWLGLSGAPNLVQVGTLSKAFGTQGGFVAGPSKLREFLVNRARAFIFDTALAPPCVGAALGALEVLEQEPERVATLRELSALLRRLLRMQGFAIPESPAAIVPLVVGEAARTLELAATLEAQNYLVVGIRPPTVPLGTSRLRITLMCSHPREAVEGLAQAIATNLAPQLSRLGDE</sequence>
<comment type="similarity">
    <text evidence="3">Belongs to the class-II pyridoxal-phosphate-dependent aminotransferase family. BioF subfamily.</text>
</comment>
<keyword evidence="7" id="KW-0093">Biotin biosynthesis</keyword>
<dbReference type="KEGG" id="schv:BRCON_2399"/>
<protein>
    <recommendedName>
        <fullName evidence="5">8-amino-7-oxononanoate synthase</fullName>
        <ecNumber evidence="5">2.3.1.47</ecNumber>
    </recommendedName>
    <alternativeName>
        <fullName evidence="9">7-keto-8-amino-pelargonic acid synthase</fullName>
    </alternativeName>
    <alternativeName>
        <fullName evidence="10">8-amino-7-ketopelargonate synthase</fullName>
    </alternativeName>
</protein>
<evidence type="ECO:0000256" key="1">
    <source>
        <dbReference type="ARBA" id="ARBA00001933"/>
    </source>
</evidence>
<comment type="catalytic activity">
    <reaction evidence="11">
        <text>6-carboxyhexanoyl-[ACP] + L-alanine + H(+) = (8S)-8-amino-7-oxononanoate + holo-[ACP] + CO2</text>
        <dbReference type="Rhea" id="RHEA:42288"/>
        <dbReference type="Rhea" id="RHEA-COMP:9685"/>
        <dbReference type="Rhea" id="RHEA-COMP:9955"/>
        <dbReference type="ChEBI" id="CHEBI:15378"/>
        <dbReference type="ChEBI" id="CHEBI:16526"/>
        <dbReference type="ChEBI" id="CHEBI:57972"/>
        <dbReference type="ChEBI" id="CHEBI:64479"/>
        <dbReference type="ChEBI" id="CHEBI:78846"/>
        <dbReference type="ChEBI" id="CHEBI:149468"/>
        <dbReference type="EC" id="2.3.1.47"/>
    </reaction>
</comment>
<evidence type="ECO:0000256" key="2">
    <source>
        <dbReference type="ARBA" id="ARBA00004746"/>
    </source>
</evidence>
<evidence type="ECO:0000256" key="4">
    <source>
        <dbReference type="ARBA" id="ARBA00011738"/>
    </source>
</evidence>
<reference evidence="14 15" key="1">
    <citation type="submission" date="2018-05" db="EMBL/GenBank/DDBJ databases">
        <title>A metagenomic window into the 2 km-deep terrestrial subsurface aquifer revealed taxonomically and functionally diverse microbial community comprising novel uncultured bacterial lineages.</title>
        <authorList>
            <person name="Kadnikov V.V."/>
            <person name="Mardanov A.V."/>
            <person name="Beletsky A.V."/>
            <person name="Banks D."/>
            <person name="Pimenov N.V."/>
            <person name="Frank Y.A."/>
            <person name="Karnachuk O.V."/>
            <person name="Ravin N.V."/>
        </authorList>
    </citation>
    <scope>NUCLEOTIDE SEQUENCE [LARGE SCALE GENOMIC DNA]</scope>
    <source>
        <strain evidence="14">BY</strain>
    </source>
</reference>
<comment type="cofactor">
    <cofactor evidence="1 12">
        <name>pyridoxal 5'-phosphate</name>
        <dbReference type="ChEBI" id="CHEBI:597326"/>
    </cofactor>
</comment>